<feature type="compositionally biased region" description="Acidic residues" evidence="1">
    <location>
        <begin position="66"/>
        <end position="76"/>
    </location>
</feature>
<proteinExistence type="predicted"/>
<accession>A0A0N4X211</accession>
<feature type="region of interest" description="Disordered" evidence="1">
    <location>
        <begin position="44"/>
        <end position="109"/>
    </location>
</feature>
<dbReference type="AlphaFoldDB" id="A0A0N4X211"/>
<name>A0A0N4X211_HAEPC</name>
<organism evidence="4">
    <name type="scientific">Haemonchus placei</name>
    <name type="common">Barber's pole worm</name>
    <dbReference type="NCBI Taxonomy" id="6290"/>
    <lineage>
        <taxon>Eukaryota</taxon>
        <taxon>Metazoa</taxon>
        <taxon>Ecdysozoa</taxon>
        <taxon>Nematoda</taxon>
        <taxon>Chromadorea</taxon>
        <taxon>Rhabditida</taxon>
        <taxon>Rhabditina</taxon>
        <taxon>Rhabditomorpha</taxon>
        <taxon>Strongyloidea</taxon>
        <taxon>Trichostrongylidae</taxon>
        <taxon>Haemonchus</taxon>
    </lineage>
</organism>
<reference evidence="4" key="1">
    <citation type="submission" date="2017-02" db="UniProtKB">
        <authorList>
            <consortium name="WormBaseParasite"/>
        </authorList>
    </citation>
    <scope>IDENTIFICATION</scope>
</reference>
<feature type="compositionally biased region" description="Basic and acidic residues" evidence="1">
    <location>
        <begin position="78"/>
        <end position="100"/>
    </location>
</feature>
<reference evidence="2 3" key="2">
    <citation type="submission" date="2018-11" db="EMBL/GenBank/DDBJ databases">
        <authorList>
            <consortium name="Pathogen Informatics"/>
        </authorList>
    </citation>
    <scope>NUCLEOTIDE SEQUENCE [LARGE SCALE GENOMIC DNA]</scope>
    <source>
        <strain evidence="2 3">MHpl1</strain>
    </source>
</reference>
<gene>
    <name evidence="2" type="ORF">HPLM_LOCUS18375</name>
</gene>
<sequence>MLINRPEMDDDGNPLFVKTHLLERAILDRLELLKDQAANRESTIEGDLVTVDEDAQVGNKRSTETSLEEPGDDNQDGAEARNAAERKDPEGEHVIRHEEQGNDDEDNVEVRIEGTTIPTRTQCTFPRKNDGESLIEKSYALRATTTPVSEANYGGNVRRGAFIATRPSTIRRYVPFRKEVHVLTTSWNYYSDVTITPKTASTDCYIDSMQSEEEDRPDVLFFGMSVKTPYRSALAAGYGLSSCDCHSPI</sequence>
<dbReference type="EMBL" id="UZAF01020533">
    <property type="protein sequence ID" value="VDO70692.1"/>
    <property type="molecule type" value="Genomic_DNA"/>
</dbReference>
<protein>
    <submittedName>
        <fullName evidence="2 4">Uncharacterized protein</fullName>
    </submittedName>
</protein>
<evidence type="ECO:0000256" key="1">
    <source>
        <dbReference type="SAM" id="MobiDB-lite"/>
    </source>
</evidence>
<keyword evidence="3" id="KW-1185">Reference proteome</keyword>
<dbReference type="Proteomes" id="UP000268014">
    <property type="component" value="Unassembled WGS sequence"/>
</dbReference>
<evidence type="ECO:0000313" key="3">
    <source>
        <dbReference type="Proteomes" id="UP000268014"/>
    </source>
</evidence>
<evidence type="ECO:0000313" key="2">
    <source>
        <dbReference type="EMBL" id="VDO70692.1"/>
    </source>
</evidence>
<evidence type="ECO:0000313" key="4">
    <source>
        <dbReference type="WBParaSite" id="HPLM_0001838301-mRNA-1"/>
    </source>
</evidence>
<dbReference type="WBParaSite" id="HPLM_0001838301-mRNA-1">
    <property type="protein sequence ID" value="HPLM_0001838301-mRNA-1"/>
    <property type="gene ID" value="HPLM_0001838301"/>
</dbReference>